<proteinExistence type="predicted"/>
<dbReference type="GeneID" id="33061188"/>
<accession>A0ABM5ZX80</accession>
<dbReference type="Pfam" id="PF22785">
    <property type="entry name" value="Tc-R-P"/>
    <property type="match status" value="1"/>
</dbReference>
<keyword evidence="3" id="KW-1185">Reference proteome</keyword>
<dbReference type="InterPro" id="IPR029021">
    <property type="entry name" value="Prot-tyrosine_phosphatase-like"/>
</dbReference>
<gene>
    <name evidence="2" type="ORF">A3K91_1030</name>
</gene>
<evidence type="ECO:0000313" key="2">
    <source>
        <dbReference type="EMBL" id="AMT96644.1"/>
    </source>
</evidence>
<feature type="compositionally biased region" description="Polar residues" evidence="1">
    <location>
        <begin position="1"/>
        <end position="16"/>
    </location>
</feature>
<feature type="region of interest" description="Disordered" evidence="1">
    <location>
        <begin position="1"/>
        <end position="64"/>
    </location>
</feature>
<evidence type="ECO:0000256" key="1">
    <source>
        <dbReference type="SAM" id="MobiDB-lite"/>
    </source>
</evidence>
<sequence>MTSQNTSPKDTSSQDINLHDNVTSKDQRDSSVAINIAANDNVTNNSSTSENVSSDSLINDDYVHNDAPDNGVDLASVIEPYFRPDANTVVCGALDEEKVAALAKAGIDVVINLQPDEELSFDEAAAVERAGMGYEHLPISSAADLKQLKILAFDNILRQHHGKKIAVHCGSGNRVGAAIALRAGWLRGRKMDTAMERGRSHGLTKLEDEVFKRLLVPR</sequence>
<dbReference type="SUPFAM" id="SSF52799">
    <property type="entry name" value="(Phosphotyrosine protein) phosphatases II"/>
    <property type="match status" value="1"/>
</dbReference>
<evidence type="ECO:0008006" key="4">
    <source>
        <dbReference type="Google" id="ProtNLM"/>
    </source>
</evidence>
<dbReference type="EMBL" id="CP014945">
    <property type="protein sequence ID" value="AMT96644.1"/>
    <property type="molecule type" value="Genomic_DNA"/>
</dbReference>
<name>A0ABM5ZX80_9GAMM</name>
<protein>
    <recommendedName>
        <fullName evidence="4">Serine/threonine protein phosphatase</fullName>
    </recommendedName>
</protein>
<evidence type="ECO:0000313" key="3">
    <source>
        <dbReference type="Proteomes" id="UP000076104"/>
    </source>
</evidence>
<dbReference type="Gene3D" id="3.90.190.10">
    <property type="entry name" value="Protein tyrosine phosphatase superfamily"/>
    <property type="match status" value="1"/>
</dbReference>
<dbReference type="Proteomes" id="UP000076104">
    <property type="component" value="Chromosome"/>
</dbReference>
<dbReference type="RefSeq" id="WP_228139919.1">
    <property type="nucleotide sequence ID" value="NZ_CP014945.1"/>
</dbReference>
<organism evidence="2 3">
    <name type="scientific">Psychrobacter alimentarius</name>
    <dbReference type="NCBI Taxonomy" id="261164"/>
    <lineage>
        <taxon>Bacteria</taxon>
        <taxon>Pseudomonadati</taxon>
        <taxon>Pseudomonadota</taxon>
        <taxon>Gammaproteobacteria</taxon>
        <taxon>Moraxellales</taxon>
        <taxon>Moraxellaceae</taxon>
        <taxon>Psychrobacter</taxon>
    </lineage>
</organism>
<reference evidence="2 3" key="1">
    <citation type="submission" date="2016-03" db="EMBL/GenBank/DDBJ databases">
        <title>Genome sequencing of Psychrobacter alimentarius PAMC 27889.</title>
        <authorList>
            <person name="Lee J."/>
            <person name="Kim O.-S."/>
        </authorList>
    </citation>
    <scope>NUCLEOTIDE SEQUENCE [LARGE SCALE GENOMIC DNA]</scope>
    <source>
        <strain evidence="2 3">PAMC 27889</strain>
    </source>
</reference>
<feature type="compositionally biased region" description="Low complexity" evidence="1">
    <location>
        <begin position="39"/>
        <end position="56"/>
    </location>
</feature>